<comment type="caution">
    <text evidence="3">The sequence shown here is derived from an EMBL/GenBank/DDBJ whole genome shotgun (WGS) entry which is preliminary data.</text>
</comment>
<dbReference type="PANTHER" id="PTHR47272:SF1">
    <property type="entry name" value="PIGGYBAC TRANSPOSABLE ELEMENT-DERIVED PROTEIN 3-LIKE"/>
    <property type="match status" value="1"/>
</dbReference>
<feature type="compositionally biased region" description="Polar residues" evidence="1">
    <location>
        <begin position="239"/>
        <end position="255"/>
    </location>
</feature>
<sequence>MGNLHLSTVRPLYNCIRKRCKELQLKTNLAIDEQMIPFKGNLNVKQYVKGKPCLWVIKLQTLCGASGILYDFLLYEGLTTELNALHTQAIGQSAAIVTTLCGRITQPNYKLFFDHYYSNYQLLLWLQNTNIYATCTARISRFVKPSFLKNLNRKLLGEFPPSPTNNFPQGLPSSSKASSLATPTSSKRKRQQEVCLIKEVRLDGIGHLLDFDDKPSQSRWIVWNTFYVPHIELPEAKQSPPSAQRPGSSKSLRQSTKLTTFNTSTTRVAQLRASRVLAPAVEDQSQPQQSATQQ</sequence>
<evidence type="ECO:0000313" key="4">
    <source>
        <dbReference type="Proteomes" id="UP000801492"/>
    </source>
</evidence>
<gene>
    <name evidence="3" type="ORF">ILUMI_25391</name>
</gene>
<feature type="compositionally biased region" description="Low complexity" evidence="1">
    <location>
        <begin position="284"/>
        <end position="294"/>
    </location>
</feature>
<feature type="compositionally biased region" description="Low complexity" evidence="1">
    <location>
        <begin position="256"/>
        <end position="266"/>
    </location>
</feature>
<feature type="region of interest" description="Disordered" evidence="1">
    <location>
        <begin position="162"/>
        <end position="190"/>
    </location>
</feature>
<feature type="region of interest" description="Disordered" evidence="1">
    <location>
        <begin position="236"/>
        <end position="294"/>
    </location>
</feature>
<dbReference type="Pfam" id="PF13843">
    <property type="entry name" value="DDE_Tnp_1_7"/>
    <property type="match status" value="1"/>
</dbReference>
<feature type="compositionally biased region" description="Polar residues" evidence="1">
    <location>
        <begin position="164"/>
        <end position="185"/>
    </location>
</feature>
<feature type="domain" description="PiggyBac transposable element-derived protein" evidence="2">
    <location>
        <begin position="6"/>
        <end position="145"/>
    </location>
</feature>
<reference evidence="3" key="1">
    <citation type="submission" date="2019-08" db="EMBL/GenBank/DDBJ databases">
        <title>The genome of the North American firefly Photinus pyralis.</title>
        <authorList>
            <consortium name="Photinus pyralis genome working group"/>
            <person name="Fallon T.R."/>
            <person name="Sander Lower S.E."/>
            <person name="Weng J.-K."/>
        </authorList>
    </citation>
    <scope>NUCLEOTIDE SEQUENCE</scope>
    <source>
        <strain evidence="3">TRF0915ILg1</strain>
        <tissue evidence="3">Whole body</tissue>
    </source>
</reference>
<dbReference type="AlphaFoldDB" id="A0A8K0FZZ8"/>
<dbReference type="EMBL" id="VTPC01090911">
    <property type="protein sequence ID" value="KAF2880783.1"/>
    <property type="molecule type" value="Genomic_DNA"/>
</dbReference>
<dbReference type="Proteomes" id="UP000801492">
    <property type="component" value="Unassembled WGS sequence"/>
</dbReference>
<keyword evidence="4" id="KW-1185">Reference proteome</keyword>
<evidence type="ECO:0000259" key="2">
    <source>
        <dbReference type="Pfam" id="PF13843"/>
    </source>
</evidence>
<evidence type="ECO:0000256" key="1">
    <source>
        <dbReference type="SAM" id="MobiDB-lite"/>
    </source>
</evidence>
<dbReference type="OrthoDB" id="123207at2759"/>
<proteinExistence type="predicted"/>
<name>A0A8K0FZZ8_IGNLU</name>
<protein>
    <recommendedName>
        <fullName evidence="2">PiggyBac transposable element-derived protein domain-containing protein</fullName>
    </recommendedName>
</protein>
<accession>A0A8K0FZZ8</accession>
<organism evidence="3 4">
    <name type="scientific">Ignelater luminosus</name>
    <name type="common">Cucubano</name>
    <name type="synonym">Pyrophorus luminosus</name>
    <dbReference type="NCBI Taxonomy" id="2038154"/>
    <lineage>
        <taxon>Eukaryota</taxon>
        <taxon>Metazoa</taxon>
        <taxon>Ecdysozoa</taxon>
        <taxon>Arthropoda</taxon>
        <taxon>Hexapoda</taxon>
        <taxon>Insecta</taxon>
        <taxon>Pterygota</taxon>
        <taxon>Neoptera</taxon>
        <taxon>Endopterygota</taxon>
        <taxon>Coleoptera</taxon>
        <taxon>Polyphaga</taxon>
        <taxon>Elateriformia</taxon>
        <taxon>Elateroidea</taxon>
        <taxon>Elateridae</taxon>
        <taxon>Agrypninae</taxon>
        <taxon>Pyrophorini</taxon>
        <taxon>Ignelater</taxon>
    </lineage>
</organism>
<dbReference type="InterPro" id="IPR029526">
    <property type="entry name" value="PGBD"/>
</dbReference>
<dbReference type="PANTHER" id="PTHR47272">
    <property type="entry name" value="DDE_TNP_1_7 DOMAIN-CONTAINING PROTEIN"/>
    <property type="match status" value="1"/>
</dbReference>
<evidence type="ECO:0000313" key="3">
    <source>
        <dbReference type="EMBL" id="KAF2880783.1"/>
    </source>
</evidence>